<reference evidence="1 2" key="1">
    <citation type="submission" date="2017-12" db="EMBL/GenBank/DDBJ databases">
        <title>Draft genome sequence of Ralstonia pickettii 52.</title>
        <authorList>
            <person name="Zheng B."/>
        </authorList>
    </citation>
    <scope>NUCLEOTIDE SEQUENCE [LARGE SCALE GENOMIC DNA]</scope>
    <source>
        <strain evidence="1 2">52</strain>
    </source>
</reference>
<name>A0A2N4TXT7_RALPI</name>
<gene>
    <name evidence="1" type="ORF">C0Q88_07465</name>
</gene>
<evidence type="ECO:0000313" key="1">
    <source>
        <dbReference type="EMBL" id="PLC44509.1"/>
    </source>
</evidence>
<proteinExistence type="predicted"/>
<protein>
    <submittedName>
        <fullName evidence="1">Uncharacterized protein</fullName>
    </submittedName>
</protein>
<organism evidence="1 2">
    <name type="scientific">Ralstonia pickettii</name>
    <name type="common">Burkholderia pickettii</name>
    <dbReference type="NCBI Taxonomy" id="329"/>
    <lineage>
        <taxon>Bacteria</taxon>
        <taxon>Pseudomonadati</taxon>
        <taxon>Pseudomonadota</taxon>
        <taxon>Betaproteobacteria</taxon>
        <taxon>Burkholderiales</taxon>
        <taxon>Burkholderiaceae</taxon>
        <taxon>Ralstonia</taxon>
    </lineage>
</organism>
<comment type="caution">
    <text evidence="1">The sequence shown here is derived from an EMBL/GenBank/DDBJ whole genome shotgun (WGS) entry which is preliminary data.</text>
</comment>
<evidence type="ECO:0000313" key="2">
    <source>
        <dbReference type="Proteomes" id="UP000234456"/>
    </source>
</evidence>
<dbReference type="Proteomes" id="UP000234456">
    <property type="component" value="Unassembled WGS sequence"/>
</dbReference>
<sequence length="81" mass="9099">MKKHPAPKVGDTVVLNDNGLAQVFGRSLGLSHMKTLRMKVTQVDKTSLTFPEPTFAVEVDDPEINQYLIDHRCFDIVESTK</sequence>
<dbReference type="EMBL" id="PKQE01000001">
    <property type="protein sequence ID" value="PLC44509.1"/>
    <property type="molecule type" value="Genomic_DNA"/>
</dbReference>
<dbReference type="RefSeq" id="WP_102064920.1">
    <property type="nucleotide sequence ID" value="NZ_PKQE01000001.1"/>
</dbReference>
<dbReference type="AlphaFoldDB" id="A0A2N4TXT7"/>
<accession>A0A2N4TXT7</accession>